<feature type="region of interest" description="Disordered" evidence="1">
    <location>
        <begin position="345"/>
        <end position="366"/>
    </location>
</feature>
<keyword evidence="4" id="KW-1185">Reference proteome</keyword>
<dbReference type="HOGENOM" id="CLU_044614_9_3_1"/>
<dbReference type="OrthoDB" id="2744793at2759"/>
<feature type="transmembrane region" description="Helical" evidence="2">
    <location>
        <begin position="118"/>
        <end position="137"/>
    </location>
</feature>
<evidence type="ECO:0000313" key="4">
    <source>
        <dbReference type="Proteomes" id="UP000030671"/>
    </source>
</evidence>
<keyword evidence="2" id="KW-0812">Transmembrane</keyword>
<evidence type="ECO:0000256" key="1">
    <source>
        <dbReference type="SAM" id="MobiDB-lite"/>
    </source>
</evidence>
<accession>W4K9V9</accession>
<feature type="transmembrane region" description="Helical" evidence="2">
    <location>
        <begin position="234"/>
        <end position="257"/>
    </location>
</feature>
<dbReference type="KEGG" id="hir:HETIRDRAFT_426177"/>
<reference evidence="3 4" key="1">
    <citation type="journal article" date="2012" name="New Phytol.">
        <title>Insight into trade-off between wood decay and parasitism from the genome of a fungal forest pathogen.</title>
        <authorList>
            <person name="Olson A."/>
            <person name="Aerts A."/>
            <person name="Asiegbu F."/>
            <person name="Belbahri L."/>
            <person name="Bouzid O."/>
            <person name="Broberg A."/>
            <person name="Canback B."/>
            <person name="Coutinho P.M."/>
            <person name="Cullen D."/>
            <person name="Dalman K."/>
            <person name="Deflorio G."/>
            <person name="van Diepen L.T."/>
            <person name="Dunand C."/>
            <person name="Duplessis S."/>
            <person name="Durling M."/>
            <person name="Gonthier P."/>
            <person name="Grimwood J."/>
            <person name="Fossdal C.G."/>
            <person name="Hansson D."/>
            <person name="Henrissat B."/>
            <person name="Hietala A."/>
            <person name="Himmelstrand K."/>
            <person name="Hoffmeister D."/>
            <person name="Hogberg N."/>
            <person name="James T.Y."/>
            <person name="Karlsson M."/>
            <person name="Kohler A."/>
            <person name="Kues U."/>
            <person name="Lee Y.H."/>
            <person name="Lin Y.C."/>
            <person name="Lind M."/>
            <person name="Lindquist E."/>
            <person name="Lombard V."/>
            <person name="Lucas S."/>
            <person name="Lunden K."/>
            <person name="Morin E."/>
            <person name="Murat C."/>
            <person name="Park J."/>
            <person name="Raffaello T."/>
            <person name="Rouze P."/>
            <person name="Salamov A."/>
            <person name="Schmutz J."/>
            <person name="Solheim H."/>
            <person name="Stahlberg J."/>
            <person name="Velez H."/>
            <person name="de Vries R.P."/>
            <person name="Wiebenga A."/>
            <person name="Woodward S."/>
            <person name="Yakovlev I."/>
            <person name="Garbelotto M."/>
            <person name="Martin F."/>
            <person name="Grigoriev I.V."/>
            <person name="Stenlid J."/>
        </authorList>
    </citation>
    <scope>NUCLEOTIDE SEQUENCE [LARGE SCALE GENOMIC DNA]</scope>
    <source>
        <strain evidence="3 4">TC 32-1</strain>
    </source>
</reference>
<evidence type="ECO:0000256" key="2">
    <source>
        <dbReference type="SAM" id="Phobius"/>
    </source>
</evidence>
<feature type="transmembrane region" description="Helical" evidence="2">
    <location>
        <begin position="61"/>
        <end position="85"/>
    </location>
</feature>
<protein>
    <submittedName>
        <fullName evidence="3">Uncharacterized protein</fullName>
    </submittedName>
</protein>
<dbReference type="AlphaFoldDB" id="W4K9V9"/>
<name>W4K9V9_HETIT</name>
<dbReference type="InParanoid" id="W4K9V9"/>
<dbReference type="EMBL" id="KI925457">
    <property type="protein sequence ID" value="ETW82539.1"/>
    <property type="molecule type" value="Genomic_DNA"/>
</dbReference>
<evidence type="ECO:0000313" key="3">
    <source>
        <dbReference type="EMBL" id="ETW82539.1"/>
    </source>
</evidence>
<dbReference type="RefSeq" id="XP_009544894.1">
    <property type="nucleotide sequence ID" value="XM_009546599.1"/>
</dbReference>
<dbReference type="eggNOG" id="ENOG502SS3Y">
    <property type="taxonomic scope" value="Eukaryota"/>
</dbReference>
<gene>
    <name evidence="3" type="ORF">HETIRDRAFT_426177</name>
</gene>
<dbReference type="Proteomes" id="UP000030671">
    <property type="component" value="Unassembled WGS sequence"/>
</dbReference>
<sequence length="366" mass="40544">MSSNETFLLQGLGDDIIRDLIGIACGSIFYAYGDTYSDMILTLNNDAHEHDRRRGLTSKPVLGMLVVTLVMFALSSALWVITLALRVRRTHLELVANSSEALEDRISDANEATKTIKWLVDILFSFEFVLGDIVVIWRAWTLWQGNWKIMLTPIALLVGSVVAAFIFFGCIVSSDFPLDVDEPNLCNNAEIASWAMSMATNAAATILIAYRTWQHRQSIKKILGSTDKVTGAERILWLLVESGLIYFVLWVPQVVGFSPAAYTVPSARLAEDILNDIGNQIVGLYPTMIVVLVNLNRSVWDSTEFSHQVNHSTMCFASTPGHTATVATNNGQRHASIHFETVLHSGSISDPDSEHRDDKPESVDMV</sequence>
<feature type="compositionally biased region" description="Basic and acidic residues" evidence="1">
    <location>
        <begin position="352"/>
        <end position="366"/>
    </location>
</feature>
<dbReference type="GeneID" id="20674087"/>
<feature type="transmembrane region" description="Helical" evidence="2">
    <location>
        <begin position="149"/>
        <end position="174"/>
    </location>
</feature>
<proteinExistence type="predicted"/>
<keyword evidence="2" id="KW-1133">Transmembrane helix</keyword>
<feature type="transmembrane region" description="Helical" evidence="2">
    <location>
        <begin position="277"/>
        <end position="295"/>
    </location>
</feature>
<feature type="transmembrane region" description="Helical" evidence="2">
    <location>
        <begin position="194"/>
        <end position="213"/>
    </location>
</feature>
<keyword evidence="2" id="KW-0472">Membrane</keyword>
<organism evidence="3 4">
    <name type="scientific">Heterobasidion irregulare (strain TC 32-1)</name>
    <dbReference type="NCBI Taxonomy" id="747525"/>
    <lineage>
        <taxon>Eukaryota</taxon>
        <taxon>Fungi</taxon>
        <taxon>Dikarya</taxon>
        <taxon>Basidiomycota</taxon>
        <taxon>Agaricomycotina</taxon>
        <taxon>Agaricomycetes</taxon>
        <taxon>Russulales</taxon>
        <taxon>Bondarzewiaceae</taxon>
        <taxon>Heterobasidion</taxon>
        <taxon>Heterobasidion annosum species complex</taxon>
    </lineage>
</organism>